<organism evidence="2 3">
    <name type="scientific">Corynebacterium heidelbergense</name>
    <dbReference type="NCBI Taxonomy" id="2055947"/>
    <lineage>
        <taxon>Bacteria</taxon>
        <taxon>Bacillati</taxon>
        <taxon>Actinomycetota</taxon>
        <taxon>Actinomycetes</taxon>
        <taxon>Mycobacteriales</taxon>
        <taxon>Corynebacteriaceae</taxon>
        <taxon>Corynebacterium</taxon>
    </lineage>
</organism>
<keyword evidence="3" id="KW-1185">Reference proteome</keyword>
<name>A0A364V8N2_9CORY</name>
<evidence type="ECO:0000313" key="2">
    <source>
        <dbReference type="EMBL" id="RAV32977.1"/>
    </source>
</evidence>
<dbReference type="RefSeq" id="WP_113629988.1">
    <property type="nucleotide sequence ID" value="NZ_QHCV01000005.1"/>
</dbReference>
<evidence type="ECO:0000256" key="1">
    <source>
        <dbReference type="SAM" id="MobiDB-lite"/>
    </source>
</evidence>
<accession>A0A364V8N2</accession>
<comment type="caution">
    <text evidence="2">The sequence shown here is derived from an EMBL/GenBank/DDBJ whole genome shotgun (WGS) entry which is preliminary data.</text>
</comment>
<gene>
    <name evidence="2" type="ORF">DLJ54_00835</name>
</gene>
<feature type="region of interest" description="Disordered" evidence="1">
    <location>
        <begin position="34"/>
        <end position="54"/>
    </location>
</feature>
<dbReference type="EMBL" id="QHCV01000005">
    <property type="protein sequence ID" value="RAV32977.1"/>
    <property type="molecule type" value="Genomic_DNA"/>
</dbReference>
<sequence>MLTSLTTRAKNAAITFPQVYTPAVAAKIVRSLTSGGSSSARAGQPAAGGLGARHHYGVTIGNPGSRYAPKIPANGRTSGIAYAQAAAAQVPTDAVRCKG</sequence>
<proteinExistence type="predicted"/>
<reference evidence="2 3" key="1">
    <citation type="journal article" date="2018" name="Syst. Appl. Microbiol.">
        <title>Corynebacterium heidelbergense sp. nov., isolated from the preen glands of Egyptian geese (Alopochen aegyptiacus).</title>
        <authorList>
            <person name="Braun M.S."/>
            <person name="Wang E."/>
            <person name="Zimmermann S."/>
            <person name="Wink M."/>
        </authorList>
    </citation>
    <scope>NUCLEOTIDE SEQUENCE [LARGE SCALE GENOMIC DNA]</scope>
    <source>
        <strain evidence="2 3">647</strain>
    </source>
</reference>
<protein>
    <submittedName>
        <fullName evidence="2">Uncharacterized protein</fullName>
    </submittedName>
</protein>
<dbReference type="Proteomes" id="UP000251577">
    <property type="component" value="Unassembled WGS sequence"/>
</dbReference>
<evidence type="ECO:0000313" key="3">
    <source>
        <dbReference type="Proteomes" id="UP000251577"/>
    </source>
</evidence>
<dbReference type="AlphaFoldDB" id="A0A364V8N2"/>